<organism evidence="1 2">
    <name type="scientific">Lipomyces kononenkoae</name>
    <name type="common">Yeast</name>
    <dbReference type="NCBI Taxonomy" id="34357"/>
    <lineage>
        <taxon>Eukaryota</taxon>
        <taxon>Fungi</taxon>
        <taxon>Dikarya</taxon>
        <taxon>Ascomycota</taxon>
        <taxon>Saccharomycotina</taxon>
        <taxon>Lipomycetes</taxon>
        <taxon>Lipomycetales</taxon>
        <taxon>Lipomycetaceae</taxon>
        <taxon>Lipomyces</taxon>
    </lineage>
</organism>
<sequence length="92" mass="10452">MTRQGNRFQAQLLQQTPESPEEQTSSVEELSGPFRVSDQSSTPLARSQNLSLWSHFGISSLPGVFWYPKRGKKGPIEDRVDDDRFCLSDVHE</sequence>
<dbReference type="Proteomes" id="UP001433508">
    <property type="component" value="Unassembled WGS sequence"/>
</dbReference>
<gene>
    <name evidence="1" type="ORF">V1525DRAFT_385353</name>
</gene>
<evidence type="ECO:0000313" key="2">
    <source>
        <dbReference type="Proteomes" id="UP001433508"/>
    </source>
</evidence>
<protein>
    <submittedName>
        <fullName evidence="1">Uncharacterized protein</fullName>
    </submittedName>
</protein>
<dbReference type="EMBL" id="MU971338">
    <property type="protein sequence ID" value="KAK9240693.1"/>
    <property type="molecule type" value="Genomic_DNA"/>
</dbReference>
<name>A0ACC3T9S9_LIPKO</name>
<comment type="caution">
    <text evidence="1">The sequence shown here is derived from an EMBL/GenBank/DDBJ whole genome shotgun (WGS) entry which is preliminary data.</text>
</comment>
<keyword evidence="2" id="KW-1185">Reference proteome</keyword>
<reference evidence="2" key="1">
    <citation type="journal article" date="2024" name="Front. Bioeng. Biotechnol.">
        <title>Genome-scale model development and genomic sequencing of the oleaginous clade Lipomyces.</title>
        <authorList>
            <person name="Czajka J.J."/>
            <person name="Han Y."/>
            <person name="Kim J."/>
            <person name="Mondo S.J."/>
            <person name="Hofstad B.A."/>
            <person name="Robles A."/>
            <person name="Haridas S."/>
            <person name="Riley R."/>
            <person name="LaButti K."/>
            <person name="Pangilinan J."/>
            <person name="Andreopoulos W."/>
            <person name="Lipzen A."/>
            <person name="Yan J."/>
            <person name="Wang M."/>
            <person name="Ng V."/>
            <person name="Grigoriev I.V."/>
            <person name="Spatafora J.W."/>
            <person name="Magnuson J.K."/>
            <person name="Baker S.E."/>
            <person name="Pomraning K.R."/>
        </authorList>
    </citation>
    <scope>NUCLEOTIDE SEQUENCE [LARGE SCALE GENOMIC DNA]</scope>
    <source>
        <strain evidence="2">CBS 7786</strain>
    </source>
</reference>
<evidence type="ECO:0000313" key="1">
    <source>
        <dbReference type="EMBL" id="KAK9240693.1"/>
    </source>
</evidence>
<accession>A0ACC3T9S9</accession>
<proteinExistence type="predicted"/>